<dbReference type="GO" id="GO:0003964">
    <property type="term" value="F:RNA-directed DNA polymerase activity"/>
    <property type="evidence" value="ECO:0007669"/>
    <property type="project" value="UniProtKB-KW"/>
</dbReference>
<dbReference type="Pfam" id="PF24626">
    <property type="entry name" value="SH3_Tf2-1"/>
    <property type="match status" value="1"/>
</dbReference>
<evidence type="ECO:0000313" key="4">
    <source>
        <dbReference type="Proteomes" id="UP001151760"/>
    </source>
</evidence>
<accession>A0ABQ5DYC6</accession>
<dbReference type="InterPro" id="IPR043502">
    <property type="entry name" value="DNA/RNA_pol_sf"/>
</dbReference>
<keyword evidence="3" id="KW-0548">Nucleotidyltransferase</keyword>
<reference evidence="3" key="2">
    <citation type="submission" date="2022-01" db="EMBL/GenBank/DDBJ databases">
        <authorList>
            <person name="Yamashiro T."/>
            <person name="Shiraishi A."/>
            <person name="Satake H."/>
            <person name="Nakayama K."/>
        </authorList>
    </citation>
    <scope>NUCLEOTIDE SEQUENCE</scope>
</reference>
<dbReference type="Proteomes" id="UP001151760">
    <property type="component" value="Unassembled WGS sequence"/>
</dbReference>
<dbReference type="PANTHER" id="PTHR24559:SF427">
    <property type="entry name" value="RNA-DIRECTED DNA POLYMERASE"/>
    <property type="match status" value="1"/>
</dbReference>
<feature type="domain" description="Tf2-1-like SH3-like" evidence="2">
    <location>
        <begin position="380"/>
        <end position="443"/>
    </location>
</feature>
<keyword evidence="3" id="KW-0808">Transferase</keyword>
<dbReference type="Gene3D" id="3.10.10.10">
    <property type="entry name" value="HIV Type 1 Reverse Transcriptase, subunit A, domain 1"/>
    <property type="match status" value="1"/>
</dbReference>
<feature type="domain" description="Reverse transcriptase" evidence="1">
    <location>
        <begin position="102"/>
        <end position="252"/>
    </location>
</feature>
<keyword evidence="3" id="KW-0695">RNA-directed DNA polymerase</keyword>
<dbReference type="CDD" id="cd01647">
    <property type="entry name" value="RT_LTR"/>
    <property type="match status" value="1"/>
</dbReference>
<dbReference type="InterPro" id="IPR000477">
    <property type="entry name" value="RT_dom"/>
</dbReference>
<gene>
    <name evidence="3" type="ORF">Tco_0952905</name>
</gene>
<dbReference type="InterPro" id="IPR053134">
    <property type="entry name" value="RNA-dir_DNA_polymerase"/>
</dbReference>
<sequence length="526" mass="61997">MPVELGSFNGNRSDRYASIVASEQRAELFDRIGTLERDNMRLRGMLGVERSDRYALIVATEQRAELFDRISTLEQDNMRLRGMLGVERQRVDHLRRNGLLWMCIDYRKLDKLTVKNRYPLLRIDDLFDQLQGNIVYSKINQRSGYHPLRVREKDIAKTAFRTRYGHFKFQVMPFGLTSTPEVFMNLMNRVCKLYLDKFVIVFIDDIFTYSSRNKEYEEHLRLILKLLKNKELYAKFSKCEFWLPKVQFLAHVIDSQGIHGDSAKIRYYNDAEGEDSCGISRSLKKENVKEKNLHGMDKEFKNCLDGTLCTRNRNEGRLSRAIWFTGTTRNTPLDMGKYRHGFYHKDTKDNKQLRHDLGNHDHQKNCADVRRRPLEFQVGYKVMLKVSSWKRVIHFGKRGKLNTRYIGPFKILAKVGTIAYRLEFSQQTSGVHSTLFVSNLKECSSNETLVIPLDEIQIDDKLHFIEEPVEIMNREAKHIRKSRIPIVKVRWNSRRGYEFTWDRKDQFLKKYPYLFSKSVTAPNVTS</sequence>
<name>A0ABQ5DYC6_9ASTR</name>
<reference evidence="3" key="1">
    <citation type="journal article" date="2022" name="Int. J. Mol. Sci.">
        <title>Draft Genome of Tanacetum Coccineum: Genomic Comparison of Closely Related Tanacetum-Family Plants.</title>
        <authorList>
            <person name="Yamashiro T."/>
            <person name="Shiraishi A."/>
            <person name="Nakayama K."/>
            <person name="Satake H."/>
        </authorList>
    </citation>
    <scope>NUCLEOTIDE SEQUENCE</scope>
</reference>
<keyword evidence="4" id="KW-1185">Reference proteome</keyword>
<dbReference type="PANTHER" id="PTHR24559">
    <property type="entry name" value="TRANSPOSON TY3-I GAG-POL POLYPROTEIN"/>
    <property type="match status" value="1"/>
</dbReference>
<dbReference type="SUPFAM" id="SSF56672">
    <property type="entry name" value="DNA/RNA polymerases"/>
    <property type="match status" value="1"/>
</dbReference>
<comment type="caution">
    <text evidence="3">The sequence shown here is derived from an EMBL/GenBank/DDBJ whole genome shotgun (WGS) entry which is preliminary data.</text>
</comment>
<proteinExistence type="predicted"/>
<evidence type="ECO:0000313" key="3">
    <source>
        <dbReference type="EMBL" id="GJT44190.1"/>
    </source>
</evidence>
<evidence type="ECO:0000259" key="2">
    <source>
        <dbReference type="Pfam" id="PF24626"/>
    </source>
</evidence>
<dbReference type="InterPro" id="IPR043128">
    <property type="entry name" value="Rev_trsase/Diguanyl_cyclase"/>
</dbReference>
<organism evidence="3 4">
    <name type="scientific">Tanacetum coccineum</name>
    <dbReference type="NCBI Taxonomy" id="301880"/>
    <lineage>
        <taxon>Eukaryota</taxon>
        <taxon>Viridiplantae</taxon>
        <taxon>Streptophyta</taxon>
        <taxon>Embryophyta</taxon>
        <taxon>Tracheophyta</taxon>
        <taxon>Spermatophyta</taxon>
        <taxon>Magnoliopsida</taxon>
        <taxon>eudicotyledons</taxon>
        <taxon>Gunneridae</taxon>
        <taxon>Pentapetalae</taxon>
        <taxon>asterids</taxon>
        <taxon>campanulids</taxon>
        <taxon>Asterales</taxon>
        <taxon>Asteraceae</taxon>
        <taxon>Asteroideae</taxon>
        <taxon>Anthemideae</taxon>
        <taxon>Anthemidinae</taxon>
        <taxon>Tanacetum</taxon>
    </lineage>
</organism>
<protein>
    <submittedName>
        <fullName evidence="3">Reverse transcriptase domain-containing protein</fullName>
    </submittedName>
</protein>
<evidence type="ECO:0000259" key="1">
    <source>
        <dbReference type="Pfam" id="PF00078"/>
    </source>
</evidence>
<dbReference type="InterPro" id="IPR056924">
    <property type="entry name" value="SH3_Tf2-1"/>
</dbReference>
<dbReference type="EMBL" id="BQNB010015792">
    <property type="protein sequence ID" value="GJT44190.1"/>
    <property type="molecule type" value="Genomic_DNA"/>
</dbReference>
<dbReference type="Pfam" id="PF00078">
    <property type="entry name" value="RVT_1"/>
    <property type="match status" value="1"/>
</dbReference>
<dbReference type="Gene3D" id="3.30.70.270">
    <property type="match status" value="1"/>
</dbReference>